<organism evidence="1 2">
    <name type="scientific">Plasmodiophora brassicae</name>
    <name type="common">Clubroot disease agent</name>
    <dbReference type="NCBI Taxonomy" id="37360"/>
    <lineage>
        <taxon>Eukaryota</taxon>
        <taxon>Sar</taxon>
        <taxon>Rhizaria</taxon>
        <taxon>Endomyxa</taxon>
        <taxon>Phytomyxea</taxon>
        <taxon>Plasmodiophorida</taxon>
        <taxon>Plasmodiophoridae</taxon>
        <taxon>Plasmodiophora</taxon>
    </lineage>
</organism>
<protein>
    <submittedName>
        <fullName evidence="1">Uncharacterized protein</fullName>
    </submittedName>
</protein>
<sequence>MEVVRAYRFRAIASPVPAWVPRCSLLHLDRMEDDDDCDGEDVPPCVFELISASAPAGSVVKEARRRLSSWVSLVPVCERAALLASNVHRCQQPALHGHVREALEVDIRERARLSADDTFVLAHLPANDLLHQWVNSAGTGPSAFLVAFHYAYAGDPGPIADRADLLLRFVDLAGQPHLTERVVAVALIATLADVLQQSTRPMASILFRTGSMPGQLADRRRSLLIATLFIMGRRASIMPTFAVDRVVEALLSGDVDHQSGDLVVRCALRLCHVDHPFCVSAALDALSLPGAVAILQRTATADLIDTVLAATDIRCNLEGDDGDDGRDADCPVPSIQRQASQVAAMLEPSLGTAVSLLVQVDDGADHDAFRDRLWAALHDVVQSRCRPDRDLLDAARQLFALTSCVDCGPSGCLRRRLPSPCTRAPPAKTFMAGLAPRSAWSLMQRGLQVVFGQEGVPESVLTLFAGDLNVVAGACIKYVQGMMDEESAVMAFVDVLIGKLISSASADGYVTAHAELCHLLFEVKEGRPETTLRALEHPALLSALVDTIQTSTSRRLAANTAILVTVFIGDLVEGLVGDADTRRRLLRRILQTSAVAGSCHQIVSACSTTVPFDNADDILKALLDCVVVISQVDVPGAAASVFGKAGEGEPVACRILDAFASAPGPIRVLFADGTSSDLLEMARGLIVAGCQNKVKFSTTLARSDAFATRMLFLCRDFRRPAMHADLAFLGKMFACDGVLARTATAVPHITDWLSSYARDDPNAARYDSIINAIRERIR</sequence>
<accession>A0A0G4IWD5</accession>
<dbReference type="Proteomes" id="UP000039324">
    <property type="component" value="Unassembled WGS sequence"/>
</dbReference>
<dbReference type="EMBL" id="CDSF01000090">
    <property type="protein sequence ID" value="CEO99464.1"/>
    <property type="molecule type" value="Genomic_DNA"/>
</dbReference>
<gene>
    <name evidence="1" type="ORF">PBRA_001370</name>
</gene>
<dbReference type="AlphaFoldDB" id="A0A0G4IWD5"/>
<keyword evidence="2" id="KW-1185">Reference proteome</keyword>
<name>A0A0G4IWD5_PLABS</name>
<proteinExistence type="predicted"/>
<evidence type="ECO:0000313" key="1">
    <source>
        <dbReference type="EMBL" id="CEO99464.1"/>
    </source>
</evidence>
<evidence type="ECO:0000313" key="2">
    <source>
        <dbReference type="Proteomes" id="UP000039324"/>
    </source>
</evidence>
<reference evidence="1 2" key="1">
    <citation type="submission" date="2015-02" db="EMBL/GenBank/DDBJ databases">
        <authorList>
            <person name="Chooi Y.-H."/>
        </authorList>
    </citation>
    <scope>NUCLEOTIDE SEQUENCE [LARGE SCALE GENOMIC DNA]</scope>
    <source>
        <strain evidence="1">E3</strain>
    </source>
</reference>